<comment type="catalytic activity">
    <reaction evidence="18">
        <text>L-seryl-[protein] + ATP = O-phospho-L-seryl-[protein] + ADP + H(+)</text>
        <dbReference type="Rhea" id="RHEA:17989"/>
        <dbReference type="Rhea" id="RHEA-COMP:9863"/>
        <dbReference type="Rhea" id="RHEA-COMP:11604"/>
        <dbReference type="ChEBI" id="CHEBI:15378"/>
        <dbReference type="ChEBI" id="CHEBI:29999"/>
        <dbReference type="ChEBI" id="CHEBI:30616"/>
        <dbReference type="ChEBI" id="CHEBI:83421"/>
        <dbReference type="ChEBI" id="CHEBI:456216"/>
        <dbReference type="EC" id="2.7.11.1"/>
    </reaction>
</comment>
<dbReference type="FunFam" id="1.10.510.10:FF:000044">
    <property type="entry name" value="Putative LRR receptor-like serine/threonine-protein kinase"/>
    <property type="match status" value="1"/>
</dbReference>
<reference evidence="21 22" key="1">
    <citation type="submission" date="2019-05" db="EMBL/GenBank/DDBJ databases">
        <title>Mikania micrantha, genome provides insights into the molecular mechanism of rapid growth.</title>
        <authorList>
            <person name="Liu B."/>
        </authorList>
    </citation>
    <scope>NUCLEOTIDE SEQUENCE [LARGE SCALE GENOMIC DNA]</scope>
    <source>
        <strain evidence="21">NLD-2019</strain>
        <tissue evidence="21">Leaf</tissue>
    </source>
</reference>
<dbReference type="InterPro" id="IPR001611">
    <property type="entry name" value="Leu-rich_rpt"/>
</dbReference>
<dbReference type="FunFam" id="3.80.10.10:FF:000298">
    <property type="entry name" value="Putative LRR receptor-like serine/threonine-protein kinase"/>
    <property type="match status" value="1"/>
</dbReference>
<keyword evidence="16" id="KW-0325">Glycoprotein</keyword>
<keyword evidence="22" id="KW-1185">Reference proteome</keyword>
<evidence type="ECO:0000256" key="8">
    <source>
        <dbReference type="ARBA" id="ARBA00022729"/>
    </source>
</evidence>
<keyword evidence="6" id="KW-0808">Transferase</keyword>
<sequence>MVLRFKFPAPLPPISSISLSNFIIFALCVITIQQSNGQTPRTDPSEVRALNSIFQKWEVQIPRNLWNISGEPCSGTALGPDFDVDYNNPSIECNCSFDSNSTCHITKLKVSQLNRQGVIPEELAALTYLAVLKIDQNAFTGTLPPFLGNFSDMVILSVAHNRFFGTIPKELGNLKELAMLAVSSNNFSGSLPPELGNLVKMQQIYLDSSGVGGDIPSTFAKLTDLRVMWASDSPFSGKIPSFIGNWTKLERLRLQGNNFEGPIPASFSNLTSLTSLRISDLQNASSSLDFITSLTNLTDLVIRNALVSGSIPSGIIQLQKLRTLDLSFNNLNGSLPQTLMNLSSLVSLFLGNNSLSGSLLPEKSTDLQNIDLSYNQLSGSFPRWVTPTWSTANLQLNLVANNFIFDSTNISDFPGLNCLQRGFPCNRNTTPYSSFAIKCGGSEMRSMNNILFDTENSTTLGPASSYIYQLKWAVSNGGIVIDRSDPSFIASTSTQVDNTRYPELFRTSRKSPGSLRYYGLGLVNGPYTISLFFAETVFNRTPNTWQGHGRRAFDIYIQGNRRQKDFDISKEAGGVGRALEKNFDVIVTQNYLEIHLFWAGKGTCCIPEQGDYGPLISAIRVTAGFKVKSKSNKTGMIIGIVVPVTSVSLLLLAFGLYMKRKRSKHGEEDAEFLGMGPKVKTYTYAELRTATADFSSSNLLGEGGFGPVYKGILNDGNVVAVKQLSVASHHGRSQFITEISTISAVQHWNLVKLHGSCIEGSKRLLVYEYLENKSLDQALFGKTNVHLDWSTRFNICLGTARGLAYLHEESRPRIVHRDVKASNILLDGELCPKLSDFGLAKLYDDKRTHMSTRVAGTIGYLAPEYAMRGHLTSKADVFGFGVVCLEILSGRPNYDEKLDPEQKYLLQWAWSLYESNRQLELIDPSLSSYNEQEATRMIGVALLCVQASPTLRPTMSRVISMLSGDVEVNPVTTKPSYLTDWDFNDITNTFCDEEPVPSENTSMMTATTNTTTSTGVESMSSPIMLSEVMNNGSLKEGR</sequence>
<dbReference type="SUPFAM" id="SSF56112">
    <property type="entry name" value="Protein kinase-like (PK-like)"/>
    <property type="match status" value="1"/>
</dbReference>
<dbReference type="SUPFAM" id="SSF52058">
    <property type="entry name" value="L domain-like"/>
    <property type="match status" value="1"/>
</dbReference>
<evidence type="ECO:0000313" key="21">
    <source>
        <dbReference type="EMBL" id="KAD5508718.1"/>
    </source>
</evidence>
<dbReference type="EMBL" id="SZYD01000008">
    <property type="protein sequence ID" value="KAD5508718.1"/>
    <property type="molecule type" value="Genomic_DNA"/>
</dbReference>
<keyword evidence="9" id="KW-0677">Repeat</keyword>
<dbReference type="Gene3D" id="3.80.10.10">
    <property type="entry name" value="Ribonuclease Inhibitor"/>
    <property type="match status" value="2"/>
</dbReference>
<dbReference type="Proteomes" id="UP000326396">
    <property type="component" value="Linkage Group LG16"/>
</dbReference>
<comment type="subcellular location">
    <subcellularLocation>
        <location evidence="1">Membrane</location>
        <topology evidence="1">Single-pass type I membrane protein</topology>
    </subcellularLocation>
</comment>
<gene>
    <name evidence="21" type="ORF">E3N88_16421</name>
</gene>
<dbReference type="AlphaFoldDB" id="A0A5N6P020"/>
<protein>
    <recommendedName>
        <fullName evidence="2">non-specific serine/threonine protein kinase</fullName>
        <ecNumber evidence="2">2.7.11.1</ecNumber>
    </recommendedName>
</protein>
<keyword evidence="13 19" id="KW-1133">Transmembrane helix</keyword>
<dbReference type="Gene3D" id="3.30.200.20">
    <property type="entry name" value="Phosphorylase Kinase, domain 1"/>
    <property type="match status" value="1"/>
</dbReference>
<proteinExistence type="predicted"/>
<name>A0A5N6P020_9ASTR</name>
<evidence type="ECO:0000256" key="2">
    <source>
        <dbReference type="ARBA" id="ARBA00012513"/>
    </source>
</evidence>
<keyword evidence="8" id="KW-0732">Signal</keyword>
<evidence type="ECO:0000256" key="4">
    <source>
        <dbReference type="ARBA" id="ARBA00022553"/>
    </source>
</evidence>
<evidence type="ECO:0000256" key="1">
    <source>
        <dbReference type="ARBA" id="ARBA00004479"/>
    </source>
</evidence>
<comment type="catalytic activity">
    <reaction evidence="17">
        <text>L-threonyl-[protein] + ATP = O-phospho-L-threonyl-[protein] + ADP + H(+)</text>
        <dbReference type="Rhea" id="RHEA:46608"/>
        <dbReference type="Rhea" id="RHEA-COMP:11060"/>
        <dbReference type="Rhea" id="RHEA-COMP:11605"/>
        <dbReference type="ChEBI" id="CHEBI:15378"/>
        <dbReference type="ChEBI" id="CHEBI:30013"/>
        <dbReference type="ChEBI" id="CHEBI:30616"/>
        <dbReference type="ChEBI" id="CHEBI:61977"/>
        <dbReference type="ChEBI" id="CHEBI:456216"/>
        <dbReference type="EC" id="2.7.11.1"/>
    </reaction>
</comment>
<dbReference type="InterPro" id="IPR000719">
    <property type="entry name" value="Prot_kinase_dom"/>
</dbReference>
<keyword evidence="5" id="KW-0433">Leucine-rich repeat</keyword>
<keyword evidence="11" id="KW-0418">Kinase</keyword>
<evidence type="ECO:0000256" key="11">
    <source>
        <dbReference type="ARBA" id="ARBA00022777"/>
    </source>
</evidence>
<keyword evidence="12" id="KW-0067">ATP-binding</keyword>
<dbReference type="GO" id="GO:0005524">
    <property type="term" value="F:ATP binding"/>
    <property type="evidence" value="ECO:0007669"/>
    <property type="project" value="UniProtKB-KW"/>
</dbReference>
<dbReference type="Pfam" id="PF11721">
    <property type="entry name" value="Malectin"/>
    <property type="match status" value="1"/>
</dbReference>
<dbReference type="Pfam" id="PF00560">
    <property type="entry name" value="LRR_1"/>
    <property type="match status" value="3"/>
</dbReference>
<dbReference type="Gene3D" id="1.10.510.10">
    <property type="entry name" value="Transferase(Phosphotransferase) domain 1"/>
    <property type="match status" value="1"/>
</dbReference>
<feature type="domain" description="Protein kinase" evidence="20">
    <location>
        <begin position="694"/>
        <end position="972"/>
    </location>
</feature>
<dbReference type="OrthoDB" id="663146at2759"/>
<dbReference type="InterPro" id="IPR001245">
    <property type="entry name" value="Ser-Thr/Tyr_kinase_cat_dom"/>
</dbReference>
<keyword evidence="15" id="KW-0675">Receptor</keyword>
<comment type="caution">
    <text evidence="21">The sequence shown here is derived from an EMBL/GenBank/DDBJ whole genome shotgun (WGS) entry which is preliminary data.</text>
</comment>
<keyword evidence="10" id="KW-0547">Nucleotide-binding</keyword>
<dbReference type="PANTHER" id="PTHR48006:SF34">
    <property type="entry name" value="OS08G0203700 PROTEIN"/>
    <property type="match status" value="1"/>
</dbReference>
<evidence type="ECO:0000256" key="6">
    <source>
        <dbReference type="ARBA" id="ARBA00022679"/>
    </source>
</evidence>
<evidence type="ECO:0000256" key="14">
    <source>
        <dbReference type="ARBA" id="ARBA00023136"/>
    </source>
</evidence>
<evidence type="ECO:0000256" key="12">
    <source>
        <dbReference type="ARBA" id="ARBA00022840"/>
    </source>
</evidence>
<evidence type="ECO:0000256" key="9">
    <source>
        <dbReference type="ARBA" id="ARBA00022737"/>
    </source>
</evidence>
<evidence type="ECO:0000256" key="19">
    <source>
        <dbReference type="SAM" id="Phobius"/>
    </source>
</evidence>
<evidence type="ECO:0000256" key="10">
    <source>
        <dbReference type="ARBA" id="ARBA00022741"/>
    </source>
</evidence>
<evidence type="ECO:0000256" key="15">
    <source>
        <dbReference type="ARBA" id="ARBA00023170"/>
    </source>
</evidence>
<dbReference type="InterPro" id="IPR008271">
    <property type="entry name" value="Ser/Thr_kinase_AS"/>
</dbReference>
<evidence type="ECO:0000313" key="22">
    <source>
        <dbReference type="Proteomes" id="UP000326396"/>
    </source>
</evidence>
<evidence type="ECO:0000256" key="18">
    <source>
        <dbReference type="ARBA" id="ARBA00048679"/>
    </source>
</evidence>
<keyword evidence="7 19" id="KW-0812">Transmembrane</keyword>
<keyword evidence="4" id="KW-0597">Phosphoprotein</keyword>
<dbReference type="PROSITE" id="PS00108">
    <property type="entry name" value="PROTEIN_KINASE_ST"/>
    <property type="match status" value="1"/>
</dbReference>
<dbReference type="FunFam" id="3.80.10.10:FF:000766">
    <property type="entry name" value="Os05g0263100 protein"/>
    <property type="match status" value="1"/>
</dbReference>
<dbReference type="InterPro" id="IPR011009">
    <property type="entry name" value="Kinase-like_dom_sf"/>
</dbReference>
<evidence type="ECO:0000256" key="16">
    <source>
        <dbReference type="ARBA" id="ARBA00023180"/>
    </source>
</evidence>
<dbReference type="PROSITE" id="PS50011">
    <property type="entry name" value="PROTEIN_KINASE_DOM"/>
    <property type="match status" value="1"/>
</dbReference>
<dbReference type="InterPro" id="IPR021720">
    <property type="entry name" value="Malectin_dom"/>
</dbReference>
<dbReference type="GO" id="GO:0005886">
    <property type="term" value="C:plasma membrane"/>
    <property type="evidence" value="ECO:0007669"/>
    <property type="project" value="TreeGrafter"/>
</dbReference>
<evidence type="ECO:0000256" key="17">
    <source>
        <dbReference type="ARBA" id="ARBA00047899"/>
    </source>
</evidence>
<dbReference type="InterPro" id="IPR032675">
    <property type="entry name" value="LRR_dom_sf"/>
</dbReference>
<accession>A0A5N6P020</accession>
<dbReference type="Gene3D" id="2.60.120.430">
    <property type="entry name" value="Galactose-binding lectin"/>
    <property type="match status" value="1"/>
</dbReference>
<feature type="transmembrane region" description="Helical" evidence="19">
    <location>
        <begin position="636"/>
        <end position="657"/>
    </location>
</feature>
<dbReference type="CDD" id="cd14066">
    <property type="entry name" value="STKc_IRAK"/>
    <property type="match status" value="1"/>
</dbReference>
<evidence type="ECO:0000259" key="20">
    <source>
        <dbReference type="PROSITE" id="PS50011"/>
    </source>
</evidence>
<keyword evidence="3" id="KW-0723">Serine/threonine-protein kinase</keyword>
<evidence type="ECO:0000256" key="3">
    <source>
        <dbReference type="ARBA" id="ARBA00022527"/>
    </source>
</evidence>
<evidence type="ECO:0000256" key="7">
    <source>
        <dbReference type="ARBA" id="ARBA00022692"/>
    </source>
</evidence>
<dbReference type="InterPro" id="IPR051824">
    <property type="entry name" value="LRR_Rcpt-Like_S/T_Kinase"/>
</dbReference>
<dbReference type="EC" id="2.7.11.1" evidence="2"/>
<keyword evidence="14 19" id="KW-0472">Membrane</keyword>
<dbReference type="SMART" id="SM00220">
    <property type="entry name" value="S_TKc"/>
    <property type="match status" value="1"/>
</dbReference>
<dbReference type="PANTHER" id="PTHR48006">
    <property type="entry name" value="LEUCINE-RICH REPEAT-CONTAINING PROTEIN DDB_G0281931-RELATED"/>
    <property type="match status" value="1"/>
</dbReference>
<organism evidence="21 22">
    <name type="scientific">Mikania micrantha</name>
    <name type="common">bitter vine</name>
    <dbReference type="NCBI Taxonomy" id="192012"/>
    <lineage>
        <taxon>Eukaryota</taxon>
        <taxon>Viridiplantae</taxon>
        <taxon>Streptophyta</taxon>
        <taxon>Embryophyta</taxon>
        <taxon>Tracheophyta</taxon>
        <taxon>Spermatophyta</taxon>
        <taxon>Magnoliopsida</taxon>
        <taxon>eudicotyledons</taxon>
        <taxon>Gunneridae</taxon>
        <taxon>Pentapetalae</taxon>
        <taxon>asterids</taxon>
        <taxon>campanulids</taxon>
        <taxon>Asterales</taxon>
        <taxon>Asteraceae</taxon>
        <taxon>Asteroideae</taxon>
        <taxon>Heliantheae alliance</taxon>
        <taxon>Eupatorieae</taxon>
        <taxon>Mikania</taxon>
    </lineage>
</organism>
<dbReference type="Pfam" id="PF07714">
    <property type="entry name" value="PK_Tyr_Ser-Thr"/>
    <property type="match status" value="1"/>
</dbReference>
<dbReference type="FunFam" id="3.30.200.20:FF:000140">
    <property type="entry name" value="Leucine-rich repeat receptor-like protein kinase"/>
    <property type="match status" value="1"/>
</dbReference>
<evidence type="ECO:0000256" key="13">
    <source>
        <dbReference type="ARBA" id="ARBA00022989"/>
    </source>
</evidence>
<dbReference type="GO" id="GO:0004674">
    <property type="term" value="F:protein serine/threonine kinase activity"/>
    <property type="evidence" value="ECO:0007669"/>
    <property type="project" value="UniProtKB-KW"/>
</dbReference>
<evidence type="ECO:0000256" key="5">
    <source>
        <dbReference type="ARBA" id="ARBA00022614"/>
    </source>
</evidence>